<evidence type="ECO:0000256" key="8">
    <source>
        <dbReference type="ARBA" id="ARBA00022842"/>
    </source>
</evidence>
<evidence type="ECO:0000256" key="6">
    <source>
        <dbReference type="ARBA" id="ARBA00022723"/>
    </source>
</evidence>
<evidence type="ECO:0000256" key="1">
    <source>
        <dbReference type="ARBA" id="ARBA00000830"/>
    </source>
</evidence>
<dbReference type="RefSeq" id="WP_303551220.1">
    <property type="nucleotide sequence ID" value="NZ_JAUOPG010000008.1"/>
</dbReference>
<dbReference type="GO" id="GO:0046872">
    <property type="term" value="F:metal ion binding"/>
    <property type="evidence" value="ECO:0007669"/>
    <property type="project" value="UniProtKB-KW"/>
</dbReference>
<dbReference type="InterPro" id="IPR037512">
    <property type="entry name" value="PGPase_prok"/>
</dbReference>
<dbReference type="Proteomes" id="UP001169862">
    <property type="component" value="Unassembled WGS sequence"/>
</dbReference>
<dbReference type="AlphaFoldDB" id="A0AAW7XJL8"/>
<sequence>MPSLIIFDLDGTLVDSVPDIAASVDEALTSVGLHKAGEHNVRRWVGNGVNALIERAVADQMASDQFEEVLSQFQLAYSQSYSKRSYVYSGVISFLEKCRSENIFLSLITNKPSRYTLPLLRALDLEKYFWNVLSGDSLEEKKPHPMPLEYQLDLLKIRPDEALMIGDSVTDAHAAKAAAVPFLGVSYGYNHGVSLADDYPIVVDSLNDIVF</sequence>
<comment type="catalytic activity">
    <reaction evidence="1">
        <text>2-phosphoglycolate + H2O = glycolate + phosphate</text>
        <dbReference type="Rhea" id="RHEA:14369"/>
        <dbReference type="ChEBI" id="CHEBI:15377"/>
        <dbReference type="ChEBI" id="CHEBI:29805"/>
        <dbReference type="ChEBI" id="CHEBI:43474"/>
        <dbReference type="ChEBI" id="CHEBI:58033"/>
        <dbReference type="EC" id="3.1.3.18"/>
    </reaction>
</comment>
<reference evidence="10" key="1">
    <citation type="submission" date="2023-07" db="EMBL/GenBank/DDBJ databases">
        <title>Genome content predicts the carbon catabolic preferences of heterotrophic bacteria.</title>
        <authorList>
            <person name="Gralka M."/>
        </authorList>
    </citation>
    <scope>NUCLEOTIDE SEQUENCE</scope>
    <source>
        <strain evidence="10">I2M16</strain>
    </source>
</reference>
<evidence type="ECO:0000256" key="9">
    <source>
        <dbReference type="ARBA" id="ARBA00023277"/>
    </source>
</evidence>
<dbReference type="InterPro" id="IPR006439">
    <property type="entry name" value="HAD-SF_hydro_IA"/>
</dbReference>
<gene>
    <name evidence="10" type="ORF">Q4490_13065</name>
</gene>
<dbReference type="GO" id="GO:0006281">
    <property type="term" value="P:DNA repair"/>
    <property type="evidence" value="ECO:0007669"/>
    <property type="project" value="TreeGrafter"/>
</dbReference>
<dbReference type="GO" id="GO:0005829">
    <property type="term" value="C:cytosol"/>
    <property type="evidence" value="ECO:0007669"/>
    <property type="project" value="TreeGrafter"/>
</dbReference>
<keyword evidence="6" id="KW-0479">Metal-binding</keyword>
<proteinExistence type="inferred from homology"/>
<comment type="cofactor">
    <cofactor evidence="2">
        <name>Mg(2+)</name>
        <dbReference type="ChEBI" id="CHEBI:18420"/>
    </cofactor>
</comment>
<dbReference type="NCBIfam" id="TIGR01449">
    <property type="entry name" value="PGP_bact"/>
    <property type="match status" value="1"/>
</dbReference>
<protein>
    <recommendedName>
        <fullName evidence="5">phosphoglycolate phosphatase</fullName>
        <ecNumber evidence="5">3.1.3.18</ecNumber>
    </recommendedName>
</protein>
<dbReference type="SFLD" id="SFLDG01135">
    <property type="entry name" value="C1.5.6:_HAD__Beta-PGM__Phospha"/>
    <property type="match status" value="1"/>
</dbReference>
<evidence type="ECO:0000256" key="3">
    <source>
        <dbReference type="ARBA" id="ARBA00004818"/>
    </source>
</evidence>
<name>A0AAW7XJL8_9GAMM</name>
<evidence type="ECO:0000256" key="2">
    <source>
        <dbReference type="ARBA" id="ARBA00001946"/>
    </source>
</evidence>
<dbReference type="SUPFAM" id="SSF56784">
    <property type="entry name" value="HAD-like"/>
    <property type="match status" value="1"/>
</dbReference>
<dbReference type="EMBL" id="JAUOPG010000008">
    <property type="protein sequence ID" value="MDO6454499.1"/>
    <property type="molecule type" value="Genomic_DNA"/>
</dbReference>
<comment type="similarity">
    <text evidence="4">Belongs to the HAD-like hydrolase superfamily. CbbY/CbbZ/Gph/YieH family.</text>
</comment>
<dbReference type="InterPro" id="IPR041492">
    <property type="entry name" value="HAD_2"/>
</dbReference>
<dbReference type="InterPro" id="IPR023198">
    <property type="entry name" value="PGP-like_dom2"/>
</dbReference>
<dbReference type="Gene3D" id="3.40.50.1000">
    <property type="entry name" value="HAD superfamily/HAD-like"/>
    <property type="match status" value="1"/>
</dbReference>
<comment type="pathway">
    <text evidence="3">Organic acid metabolism; glycolate biosynthesis; glycolate from 2-phosphoglycolate: step 1/1.</text>
</comment>
<dbReference type="NCBIfam" id="TIGR01549">
    <property type="entry name" value="HAD-SF-IA-v1"/>
    <property type="match status" value="1"/>
</dbReference>
<dbReference type="Gene3D" id="1.10.150.240">
    <property type="entry name" value="Putative phosphatase, domain 2"/>
    <property type="match status" value="1"/>
</dbReference>
<organism evidence="10 11">
    <name type="scientific">Neptunomonas phycophila</name>
    <dbReference type="NCBI Taxonomy" id="1572645"/>
    <lineage>
        <taxon>Bacteria</taxon>
        <taxon>Pseudomonadati</taxon>
        <taxon>Pseudomonadota</taxon>
        <taxon>Gammaproteobacteria</taxon>
        <taxon>Oceanospirillales</taxon>
        <taxon>Oceanospirillaceae</taxon>
        <taxon>Neptunomonas</taxon>
    </lineage>
</organism>
<accession>A0AAW7XJL8</accession>
<dbReference type="GO" id="GO:0008967">
    <property type="term" value="F:phosphoglycolate phosphatase activity"/>
    <property type="evidence" value="ECO:0007669"/>
    <property type="project" value="UniProtKB-EC"/>
</dbReference>
<keyword evidence="9" id="KW-0119">Carbohydrate metabolism</keyword>
<dbReference type="Pfam" id="PF13419">
    <property type="entry name" value="HAD_2"/>
    <property type="match status" value="1"/>
</dbReference>
<evidence type="ECO:0000256" key="4">
    <source>
        <dbReference type="ARBA" id="ARBA00006171"/>
    </source>
</evidence>
<comment type="caution">
    <text evidence="10">The sequence shown here is derived from an EMBL/GenBank/DDBJ whole genome shotgun (WGS) entry which is preliminary data.</text>
</comment>
<dbReference type="PANTHER" id="PTHR43434:SF1">
    <property type="entry name" value="PHOSPHOGLYCOLATE PHOSPHATASE"/>
    <property type="match status" value="1"/>
</dbReference>
<evidence type="ECO:0000313" key="11">
    <source>
        <dbReference type="Proteomes" id="UP001169862"/>
    </source>
</evidence>
<dbReference type="InterPro" id="IPR023214">
    <property type="entry name" value="HAD_sf"/>
</dbReference>
<dbReference type="SFLD" id="SFLDG01129">
    <property type="entry name" value="C1.5:_HAD__Beta-PGM__Phosphata"/>
    <property type="match status" value="1"/>
</dbReference>
<dbReference type="InterPro" id="IPR050155">
    <property type="entry name" value="HAD-like_hydrolase_sf"/>
</dbReference>
<keyword evidence="7 10" id="KW-0378">Hydrolase</keyword>
<dbReference type="SFLD" id="SFLDS00003">
    <property type="entry name" value="Haloacid_Dehalogenase"/>
    <property type="match status" value="1"/>
</dbReference>
<evidence type="ECO:0000313" key="10">
    <source>
        <dbReference type="EMBL" id="MDO6454499.1"/>
    </source>
</evidence>
<evidence type="ECO:0000256" key="5">
    <source>
        <dbReference type="ARBA" id="ARBA00013078"/>
    </source>
</evidence>
<dbReference type="PRINTS" id="PR00413">
    <property type="entry name" value="HADHALOGNASE"/>
</dbReference>
<dbReference type="EC" id="3.1.3.18" evidence="5"/>
<evidence type="ECO:0000256" key="7">
    <source>
        <dbReference type="ARBA" id="ARBA00022801"/>
    </source>
</evidence>
<dbReference type="InterPro" id="IPR036412">
    <property type="entry name" value="HAD-like_sf"/>
</dbReference>
<dbReference type="PANTHER" id="PTHR43434">
    <property type="entry name" value="PHOSPHOGLYCOLATE PHOSPHATASE"/>
    <property type="match status" value="1"/>
</dbReference>
<dbReference type="GO" id="GO:0005975">
    <property type="term" value="P:carbohydrate metabolic process"/>
    <property type="evidence" value="ECO:0007669"/>
    <property type="project" value="InterPro"/>
</dbReference>
<keyword evidence="8" id="KW-0460">Magnesium</keyword>
<dbReference type="NCBIfam" id="NF009695">
    <property type="entry name" value="PRK13222.1-2"/>
    <property type="match status" value="1"/>
</dbReference>